<gene>
    <name evidence="2" type="primary">yedJ</name>
    <name evidence="2" type="ORF">BACCIP111883_02804</name>
</gene>
<sequence>MIQKLENYIEAIFENDTTGHDLFHIERVKRLALYIGKKEGANLLMVEIIALLHEVLDDKLIDNLPNAKEEIKSLLSELPLTKLHIDEILFSIENIGYKGGNGIVLDSLEGKIVQDADRLDAIGAIGTARTFMYSGAKGQSMYDPEIEVRTSMSFKQYREQKSTAINHFHEKLFLLKNALQTETAKKIAAQRHAFMEQFVHQFMKEWNEI</sequence>
<protein>
    <recommendedName>
        <fullName evidence="1">HD/PDEase domain-containing protein</fullName>
    </recommendedName>
</protein>
<dbReference type="InterPro" id="IPR003607">
    <property type="entry name" value="HD/PDEase_dom"/>
</dbReference>
<dbReference type="SUPFAM" id="SSF109604">
    <property type="entry name" value="HD-domain/PDEase-like"/>
    <property type="match status" value="1"/>
</dbReference>
<feature type="domain" description="HD/PDEase" evidence="1">
    <location>
        <begin position="17"/>
        <end position="131"/>
    </location>
</feature>
<organism evidence="2 3">
    <name type="scientific">Sutcliffiella rhizosphaerae</name>
    <dbReference type="NCBI Taxonomy" id="2880967"/>
    <lineage>
        <taxon>Bacteria</taxon>
        <taxon>Bacillati</taxon>
        <taxon>Bacillota</taxon>
        <taxon>Bacilli</taxon>
        <taxon>Bacillales</taxon>
        <taxon>Bacillaceae</taxon>
        <taxon>Sutcliffiella</taxon>
    </lineage>
</organism>
<proteinExistence type="predicted"/>
<name>A0ABM8YQ12_9BACI</name>
<evidence type="ECO:0000313" key="3">
    <source>
        <dbReference type="Proteomes" id="UP000789833"/>
    </source>
</evidence>
<dbReference type="Gene3D" id="1.20.58.1910">
    <property type="match status" value="1"/>
</dbReference>
<reference evidence="2 3" key="1">
    <citation type="submission" date="2021-10" db="EMBL/GenBank/DDBJ databases">
        <authorList>
            <person name="Criscuolo A."/>
        </authorList>
    </citation>
    <scope>NUCLEOTIDE SEQUENCE [LARGE SCALE GENOMIC DNA]</scope>
    <source>
        <strain evidence="3">CIP 111883</strain>
    </source>
</reference>
<dbReference type="Proteomes" id="UP000789833">
    <property type="component" value="Unassembled WGS sequence"/>
</dbReference>
<evidence type="ECO:0000313" key="2">
    <source>
        <dbReference type="EMBL" id="CAG9622013.1"/>
    </source>
</evidence>
<dbReference type="CDD" id="cd00077">
    <property type="entry name" value="HDc"/>
    <property type="match status" value="1"/>
</dbReference>
<dbReference type="SMART" id="SM00471">
    <property type="entry name" value="HDc"/>
    <property type="match status" value="1"/>
</dbReference>
<evidence type="ECO:0000259" key="1">
    <source>
        <dbReference type="SMART" id="SM00471"/>
    </source>
</evidence>
<dbReference type="RefSeq" id="WP_230502103.1">
    <property type="nucleotide sequence ID" value="NZ_CAKJTJ010000015.1"/>
</dbReference>
<dbReference type="EMBL" id="CAKJTJ010000015">
    <property type="protein sequence ID" value="CAG9622013.1"/>
    <property type="molecule type" value="Genomic_DNA"/>
</dbReference>
<keyword evidence="3" id="KW-1185">Reference proteome</keyword>
<dbReference type="Gene3D" id="1.10.472.50">
    <property type="entry name" value="HD-domain/PDEase-like"/>
    <property type="match status" value="1"/>
</dbReference>
<accession>A0ABM8YQ12</accession>
<dbReference type="PANTHER" id="PTHR33594:SF1">
    <property type="entry name" value="HD_PDEASE DOMAIN-CONTAINING PROTEIN"/>
    <property type="match status" value="1"/>
</dbReference>
<comment type="caution">
    <text evidence="2">The sequence shown here is derived from an EMBL/GenBank/DDBJ whole genome shotgun (WGS) entry which is preliminary data.</text>
</comment>
<dbReference type="PANTHER" id="PTHR33594">
    <property type="entry name" value="SUPERFAMILY HYDROLASE, PUTATIVE (AFU_ORTHOLOGUE AFUA_1G03035)-RELATED"/>
    <property type="match status" value="1"/>
</dbReference>